<dbReference type="RefSeq" id="WP_077025499.1">
    <property type="nucleotide sequence ID" value="NZ_CP017641.1"/>
</dbReference>
<evidence type="ECO:0000313" key="4">
    <source>
        <dbReference type="EMBL" id="APZ94141.1"/>
    </source>
</evidence>
<dbReference type="Proteomes" id="UP000187735">
    <property type="component" value="Chromosome"/>
</dbReference>
<evidence type="ECO:0000256" key="1">
    <source>
        <dbReference type="ARBA" id="ARBA00008950"/>
    </source>
</evidence>
<dbReference type="PANTHER" id="PTHR43165:SF1">
    <property type="entry name" value="PHOSPHODIESTERASE MJ0936"/>
    <property type="match status" value="1"/>
</dbReference>
<comment type="cofactor">
    <cofactor evidence="2">
        <name>a divalent metal cation</name>
        <dbReference type="ChEBI" id="CHEBI:60240"/>
    </cofactor>
</comment>
<dbReference type="Pfam" id="PF12850">
    <property type="entry name" value="Metallophos_2"/>
    <property type="match status" value="1"/>
</dbReference>
<keyword evidence="5" id="KW-1185">Reference proteome</keyword>
<dbReference type="InterPro" id="IPR024654">
    <property type="entry name" value="Calcineurin-like_PHP_lpxH"/>
</dbReference>
<evidence type="ECO:0000256" key="2">
    <source>
        <dbReference type="RuleBase" id="RU362039"/>
    </source>
</evidence>
<dbReference type="STRING" id="1891926.Fuma_03764"/>
<dbReference type="Gene3D" id="3.60.21.10">
    <property type="match status" value="1"/>
</dbReference>
<dbReference type="OrthoDB" id="9800565at2"/>
<dbReference type="GO" id="GO:0046872">
    <property type="term" value="F:metal ion binding"/>
    <property type="evidence" value="ECO:0007669"/>
    <property type="project" value="UniProtKB-KW"/>
</dbReference>
<keyword evidence="2" id="KW-0479">Metal-binding</keyword>
<gene>
    <name evidence="4" type="ORF">Fuma_03764</name>
</gene>
<dbReference type="AlphaFoldDB" id="A0A1P8WJB9"/>
<dbReference type="GO" id="GO:0016787">
    <property type="term" value="F:hydrolase activity"/>
    <property type="evidence" value="ECO:0007669"/>
    <property type="project" value="UniProtKB-UniRule"/>
</dbReference>
<dbReference type="SUPFAM" id="SSF56300">
    <property type="entry name" value="Metallo-dependent phosphatases"/>
    <property type="match status" value="1"/>
</dbReference>
<dbReference type="KEGG" id="fmr:Fuma_03764"/>
<protein>
    <recommendedName>
        <fullName evidence="2">Phosphoesterase</fullName>
        <ecNumber evidence="2">3.1.4.-</ecNumber>
    </recommendedName>
</protein>
<comment type="similarity">
    <text evidence="1 2">Belongs to the metallophosphoesterase superfamily. YfcE family.</text>
</comment>
<proteinExistence type="inferred from homology"/>
<accession>A0A1P8WJB9</accession>
<dbReference type="PANTHER" id="PTHR43165">
    <property type="entry name" value="METALLOPHOSPHOESTERASE"/>
    <property type="match status" value="1"/>
</dbReference>
<sequence>MKIGIMADIHDNVDNLRHAIGLFNALNCRLILLAGDLVSPLVVPSMRKLTGRVIACFGDNDGNKPGIIGGMKIVGTLGHGPMCHQTSDGLKIVMAHQLNELRDCLGDADVAVFAHTHRPSIVEDKHGRVFINPGEVGGWMFRKPSVVVLDSQTRKAELHHLPEMPPGVFIPEPG</sequence>
<evidence type="ECO:0000259" key="3">
    <source>
        <dbReference type="Pfam" id="PF12850"/>
    </source>
</evidence>
<reference evidence="4 5" key="1">
    <citation type="journal article" date="2016" name="Front. Microbiol.">
        <title>Fuerstia marisgermanicae gen. nov., sp. nov., an Unusual Member of the Phylum Planctomycetes from the German Wadden Sea.</title>
        <authorList>
            <person name="Kohn T."/>
            <person name="Heuer A."/>
            <person name="Jogler M."/>
            <person name="Vollmers J."/>
            <person name="Boedeker C."/>
            <person name="Bunk B."/>
            <person name="Rast P."/>
            <person name="Borchert D."/>
            <person name="Glockner I."/>
            <person name="Freese H.M."/>
            <person name="Klenk H.P."/>
            <person name="Overmann J."/>
            <person name="Kaster A.K."/>
            <person name="Rohde M."/>
            <person name="Wiegand S."/>
            <person name="Jogler C."/>
        </authorList>
    </citation>
    <scope>NUCLEOTIDE SEQUENCE [LARGE SCALE GENOMIC DNA]</scope>
    <source>
        <strain evidence="4 5">NH11</strain>
    </source>
</reference>
<name>A0A1P8WJB9_9PLAN</name>
<feature type="domain" description="Calcineurin-like phosphoesterase" evidence="3">
    <location>
        <begin position="1"/>
        <end position="153"/>
    </location>
</feature>
<dbReference type="NCBIfam" id="TIGR00040">
    <property type="entry name" value="yfcE"/>
    <property type="match status" value="1"/>
</dbReference>
<dbReference type="InterPro" id="IPR053193">
    <property type="entry name" value="MetalloPDE_YfcE-like"/>
</dbReference>
<evidence type="ECO:0000313" key="5">
    <source>
        <dbReference type="Proteomes" id="UP000187735"/>
    </source>
</evidence>
<dbReference type="InterPro" id="IPR029052">
    <property type="entry name" value="Metallo-depent_PP-like"/>
</dbReference>
<organism evidence="4 5">
    <name type="scientific">Fuerstiella marisgermanici</name>
    <dbReference type="NCBI Taxonomy" id="1891926"/>
    <lineage>
        <taxon>Bacteria</taxon>
        <taxon>Pseudomonadati</taxon>
        <taxon>Planctomycetota</taxon>
        <taxon>Planctomycetia</taxon>
        <taxon>Planctomycetales</taxon>
        <taxon>Planctomycetaceae</taxon>
        <taxon>Fuerstiella</taxon>
    </lineage>
</organism>
<dbReference type="EMBL" id="CP017641">
    <property type="protein sequence ID" value="APZ94141.1"/>
    <property type="molecule type" value="Genomic_DNA"/>
</dbReference>
<dbReference type="InterPro" id="IPR000979">
    <property type="entry name" value="Phosphodiesterase_MJ0936/Vps29"/>
</dbReference>
<dbReference type="EC" id="3.1.4.-" evidence="2"/>